<comment type="caution">
    <text evidence="2">The sequence shown here is derived from an EMBL/GenBank/DDBJ whole genome shotgun (WGS) entry which is preliminary data.</text>
</comment>
<dbReference type="InterPro" id="IPR055411">
    <property type="entry name" value="LRR_FXL15/At3g58940/PEG3-like"/>
</dbReference>
<organism evidence="2 3">
    <name type="scientific">Rhynchospora pubera</name>
    <dbReference type="NCBI Taxonomy" id="906938"/>
    <lineage>
        <taxon>Eukaryota</taxon>
        <taxon>Viridiplantae</taxon>
        <taxon>Streptophyta</taxon>
        <taxon>Embryophyta</taxon>
        <taxon>Tracheophyta</taxon>
        <taxon>Spermatophyta</taxon>
        <taxon>Magnoliopsida</taxon>
        <taxon>Liliopsida</taxon>
        <taxon>Poales</taxon>
        <taxon>Cyperaceae</taxon>
        <taxon>Cyperoideae</taxon>
        <taxon>Rhynchosporeae</taxon>
        <taxon>Rhynchospora</taxon>
    </lineage>
</organism>
<dbReference type="InterPro" id="IPR050232">
    <property type="entry name" value="FBL13/AtMIF1-like"/>
</dbReference>
<dbReference type="PROSITE" id="PS50181">
    <property type="entry name" value="FBOX"/>
    <property type="match status" value="1"/>
</dbReference>
<reference evidence="2" key="1">
    <citation type="submission" date="2022-08" db="EMBL/GenBank/DDBJ databases">
        <authorList>
            <person name="Marques A."/>
        </authorList>
    </citation>
    <scope>NUCLEOTIDE SEQUENCE</scope>
    <source>
        <strain evidence="2">RhyPub2mFocal</strain>
        <tissue evidence="2">Leaves</tissue>
    </source>
</reference>
<sequence length="513" mass="59417">MMRKVMKRFFSYIPKKQKQQKEEEGEDLISHLPEEILHIIISKLSLRDATVTTAVSKRWSLLFPTLPSLKIDAFSFKPLYPKIEWIDFNRFPYKPVCAKTKWINALFSVLKSRKTPVKKFEIAVEILNDDFYEVFHWLCGNGVEELVIKNCDFPRSIFLHTFRMSQFFEPYQIPSQVFSCNTIVKLEIVNCHVVLPSKFTGLQKLKSLVLSNVTLTDRHLRRMISGCKALEKLAILTNCFKFHNIVIRAPLLSELVISLHTLVGISLKFRRMPQLASVAVSFGFNSEFWERYGLPEEHMNTSGHIDSSPSQFEDVSEGNDETTNLVSFLNEFCGVKDLRLDFSNEYCMALAEEGIVLPTILSPEFYLVELKKLCLCWPSNCHTSDKIISYLLNISPHLMEIIIHVEQNCYPDAPELDFWDKQLPAECVKHHLTTATFHLDSYYMSEDCFRFPKFLLLNAKNLNSINILYTLRNMQYESEEAKKINKLLTMNMASSDVGITIKPIIPRYNVSRC</sequence>
<evidence type="ECO:0000313" key="3">
    <source>
        <dbReference type="Proteomes" id="UP001140206"/>
    </source>
</evidence>
<dbReference type="AlphaFoldDB" id="A0AAV8ERT8"/>
<dbReference type="InterPro" id="IPR036047">
    <property type="entry name" value="F-box-like_dom_sf"/>
</dbReference>
<proteinExistence type="predicted"/>
<dbReference type="SUPFAM" id="SSF81383">
    <property type="entry name" value="F-box domain"/>
    <property type="match status" value="1"/>
</dbReference>
<gene>
    <name evidence="2" type="ORF">LUZ62_065069</name>
</gene>
<dbReference type="Proteomes" id="UP001140206">
    <property type="component" value="Chromosome 3"/>
</dbReference>
<dbReference type="EMBL" id="JAMFTS010000003">
    <property type="protein sequence ID" value="KAJ4780812.1"/>
    <property type="molecule type" value="Genomic_DNA"/>
</dbReference>
<dbReference type="SUPFAM" id="SSF52058">
    <property type="entry name" value="L domain-like"/>
    <property type="match status" value="1"/>
</dbReference>
<accession>A0AAV8ERT8</accession>
<dbReference type="Pfam" id="PF24758">
    <property type="entry name" value="LRR_At5g56370"/>
    <property type="match status" value="1"/>
</dbReference>
<dbReference type="Gene3D" id="1.20.1280.50">
    <property type="match status" value="1"/>
</dbReference>
<dbReference type="Pfam" id="PF00646">
    <property type="entry name" value="F-box"/>
    <property type="match status" value="1"/>
</dbReference>
<dbReference type="PANTHER" id="PTHR31900:SF31">
    <property type="entry name" value="F-BOX_LRR-REPEAT PROTEIN 13-LIKE"/>
    <property type="match status" value="1"/>
</dbReference>
<name>A0AAV8ERT8_9POAL</name>
<protein>
    <submittedName>
        <fullName evidence="2">F-box/RNI-like superfamily protein</fullName>
    </submittedName>
</protein>
<evidence type="ECO:0000313" key="2">
    <source>
        <dbReference type="EMBL" id="KAJ4780812.1"/>
    </source>
</evidence>
<dbReference type="PANTHER" id="PTHR31900">
    <property type="entry name" value="F-BOX/RNI SUPERFAMILY PROTEIN-RELATED"/>
    <property type="match status" value="1"/>
</dbReference>
<dbReference type="InterPro" id="IPR001810">
    <property type="entry name" value="F-box_dom"/>
</dbReference>
<keyword evidence="3" id="KW-1185">Reference proteome</keyword>
<evidence type="ECO:0000259" key="1">
    <source>
        <dbReference type="PROSITE" id="PS50181"/>
    </source>
</evidence>
<dbReference type="Gene3D" id="3.80.10.10">
    <property type="entry name" value="Ribonuclease Inhibitor"/>
    <property type="match status" value="1"/>
</dbReference>
<feature type="domain" description="F-box" evidence="1">
    <location>
        <begin position="26"/>
        <end position="79"/>
    </location>
</feature>
<dbReference type="InterPro" id="IPR032675">
    <property type="entry name" value="LRR_dom_sf"/>
</dbReference>